<evidence type="ECO:0000313" key="2">
    <source>
        <dbReference type="Proteomes" id="UP000244066"/>
    </source>
</evidence>
<accession>A0A2R7Y1Q1</accession>
<sequence>MELPEPWGTPCLMTEAPIVPGDKAARLAHASKKKIAINLLWSEKPIVPKKVGFLATRRRTLRTIQDTTY</sequence>
<reference evidence="1 2" key="1">
    <citation type="submission" date="2017-04" db="EMBL/GenBank/DDBJ databases">
        <title>Draft Aigarchaeota genome from a New Zealand hot spring.</title>
        <authorList>
            <person name="Reysenbach A.-L."/>
            <person name="Donaho J.A."/>
            <person name="Gerhart J."/>
            <person name="Kelley J.F."/>
            <person name="Kouba K."/>
            <person name="Podar M."/>
            <person name="Stott M."/>
        </authorList>
    </citation>
    <scope>NUCLEOTIDE SEQUENCE [LARGE SCALE GENOMIC DNA]</scope>
    <source>
        <strain evidence="1">NZ13_MG1</strain>
    </source>
</reference>
<dbReference type="AlphaFoldDB" id="A0A2R7Y1Q1"/>
<dbReference type="EMBL" id="NDWU01000019">
    <property type="protein sequence ID" value="PUA31369.1"/>
    <property type="molecule type" value="Genomic_DNA"/>
</dbReference>
<comment type="caution">
    <text evidence="1">The sequence shown here is derived from an EMBL/GenBank/DDBJ whole genome shotgun (WGS) entry which is preliminary data.</text>
</comment>
<proteinExistence type="predicted"/>
<name>A0A2R7Y1Q1_9ARCH</name>
<protein>
    <submittedName>
        <fullName evidence="1">Uncharacterized protein</fullName>
    </submittedName>
</protein>
<evidence type="ECO:0000313" key="1">
    <source>
        <dbReference type="EMBL" id="PUA31369.1"/>
    </source>
</evidence>
<gene>
    <name evidence="1" type="ORF">B9J98_06760</name>
</gene>
<dbReference type="Proteomes" id="UP000244066">
    <property type="component" value="Unassembled WGS sequence"/>
</dbReference>
<organism evidence="1 2">
    <name type="scientific">Candidatus Terraquivivens tikiterensis</name>
    <dbReference type="NCBI Taxonomy" id="1980982"/>
    <lineage>
        <taxon>Archaea</taxon>
        <taxon>Nitrososphaerota</taxon>
        <taxon>Candidatus Wolframiiraptoraceae</taxon>
        <taxon>Candidatus Terraquivivens</taxon>
    </lineage>
</organism>